<feature type="compositionally biased region" description="Polar residues" evidence="8">
    <location>
        <begin position="475"/>
        <end position="494"/>
    </location>
</feature>
<dbReference type="GO" id="GO:0030154">
    <property type="term" value="P:cell differentiation"/>
    <property type="evidence" value="ECO:0007669"/>
    <property type="project" value="UniProtKB-KW"/>
</dbReference>
<dbReference type="eggNOG" id="ENOG502QUGC">
    <property type="taxonomic scope" value="Eukaryota"/>
</dbReference>
<dbReference type="Ensembl" id="ENSAMXT00000005278.2">
    <property type="protein sequence ID" value="ENSAMXP00000005278.2"/>
    <property type="gene ID" value="ENSAMXG00000005142.2"/>
</dbReference>
<evidence type="ECO:0000256" key="8">
    <source>
        <dbReference type="SAM" id="MobiDB-lite"/>
    </source>
</evidence>
<feature type="compositionally biased region" description="Basic and acidic residues" evidence="8">
    <location>
        <begin position="453"/>
        <end position="465"/>
    </location>
</feature>
<evidence type="ECO:0000313" key="11">
    <source>
        <dbReference type="Ensembl" id="ENSAMXP00000005278.2"/>
    </source>
</evidence>
<keyword evidence="3" id="KW-0963">Cytoplasm</keyword>
<evidence type="ECO:0000259" key="10">
    <source>
        <dbReference type="Pfam" id="PF18293"/>
    </source>
</evidence>
<sequence>MPSATNGIRTVKSTSPEEGFAQPSINQISSSSLVPGSQSEAMKQVLGVIEKKVRNMEKKKSKLDDYQARINKGERLNHDQLDALSKYQEVSHNLEFARELHKSFLALNQDIQKAVKKAARREQLQREEVDQARLRKLLEVQFLLDRLGDEAMRQELLRSAGRPALLTESELAALDDFYKLVGPERDQNIRLTDQYQEASQHFWDLLEGKDKPVVGTTYKHLKEMLERVLQSGCFERVESHQNGVCAEDGDQPEDAVETCEVVGFSVTEEQHADPEAELTGYAESILMEQKEFVNTQFIPETTDSSSEKEQEEEWCDDTKMANSLQQPVHSPPNTEAPLMTSETPPSSSDPLVRNKEVQDLMAQMQGPYNFMQDSMLEFDAQSLDPAVVSAQPMNPVKSMEVPQMVCPSAHPQSHLAQPLTVPVQTESTQVSIVSPSPEAYSSPPPSYQTSHTADPRPRADSEDPIHVPISLTEHPPSSTALAGTSQPQVFQPSSKPLCNSGINVNAAPFQSMQTVFNLNAPVPPSNETESPNHSSQYQNCYSQGFSSQTKHSSEQADMQSEQHQSVVGSFQEQSLNSCAGHPILSQQPVGPGATFNRQPQSFYNSRGVSRGGPRNSRGVINGYRGPSNSFRGGYDGYRPPFSGTPNSGYGQVQFGAARDYSNTSYQRDGFQQNYKRPAGPGPRGVPRGNAQAMRS</sequence>
<feature type="compositionally biased region" description="Polar residues" evidence="8">
    <location>
        <begin position="1"/>
        <end position="16"/>
    </location>
</feature>
<dbReference type="InterPro" id="IPR022070">
    <property type="entry name" value="Caprin-1_C"/>
</dbReference>
<organism evidence="11 12">
    <name type="scientific">Astyanax mexicanus</name>
    <name type="common">Blind cave fish</name>
    <name type="synonym">Astyanax fasciatus mexicanus</name>
    <dbReference type="NCBI Taxonomy" id="7994"/>
    <lineage>
        <taxon>Eukaryota</taxon>
        <taxon>Metazoa</taxon>
        <taxon>Chordata</taxon>
        <taxon>Craniata</taxon>
        <taxon>Vertebrata</taxon>
        <taxon>Euteleostomi</taxon>
        <taxon>Actinopterygii</taxon>
        <taxon>Neopterygii</taxon>
        <taxon>Teleostei</taxon>
        <taxon>Ostariophysi</taxon>
        <taxon>Characiformes</taxon>
        <taxon>Characoidei</taxon>
        <taxon>Acestrorhamphidae</taxon>
        <taxon>Acestrorhamphinae</taxon>
        <taxon>Astyanax</taxon>
    </lineage>
</organism>
<evidence type="ECO:0000259" key="9">
    <source>
        <dbReference type="Pfam" id="PF12287"/>
    </source>
</evidence>
<feature type="domain" description="Caprin-1 dimerization" evidence="10">
    <location>
        <begin position="120"/>
        <end position="235"/>
    </location>
</feature>
<keyword evidence="12" id="KW-1185">Reference proteome</keyword>
<keyword evidence="5" id="KW-0694">RNA-binding</keyword>
<evidence type="ECO:0000256" key="5">
    <source>
        <dbReference type="ARBA" id="ARBA00022884"/>
    </source>
</evidence>
<evidence type="ECO:0000256" key="7">
    <source>
        <dbReference type="SAM" id="Coils"/>
    </source>
</evidence>
<feature type="compositionally biased region" description="Polar residues" evidence="8">
    <location>
        <begin position="660"/>
        <end position="674"/>
    </location>
</feature>
<dbReference type="GO" id="GO:0017148">
    <property type="term" value="P:negative regulation of translation"/>
    <property type="evidence" value="ECO:0007669"/>
    <property type="project" value="UniProtKB-KW"/>
</dbReference>
<dbReference type="Pfam" id="PF18293">
    <property type="entry name" value="Caprin-1_dimer"/>
    <property type="match status" value="1"/>
</dbReference>
<dbReference type="PANTHER" id="PTHR22922">
    <property type="entry name" value="GPI-ANCHORED PROTEIN P137"/>
    <property type="match status" value="1"/>
</dbReference>
<evidence type="ECO:0000313" key="12">
    <source>
        <dbReference type="Proteomes" id="UP000018467"/>
    </source>
</evidence>
<proteinExistence type="inferred from homology"/>
<feature type="region of interest" description="Disordered" evidence="8">
    <location>
        <begin position="409"/>
        <end position="494"/>
    </location>
</feature>
<feature type="compositionally biased region" description="Polar residues" evidence="8">
    <location>
        <begin position="595"/>
        <end position="607"/>
    </location>
</feature>
<feature type="compositionally biased region" description="Polar residues" evidence="8">
    <location>
        <begin position="323"/>
        <end position="333"/>
    </location>
</feature>
<dbReference type="GO" id="GO:0005737">
    <property type="term" value="C:cytoplasm"/>
    <property type="evidence" value="ECO:0007669"/>
    <property type="project" value="UniProtKB-SubCell"/>
</dbReference>
<evidence type="ECO:0000256" key="4">
    <source>
        <dbReference type="ARBA" id="ARBA00022782"/>
    </source>
</evidence>
<dbReference type="HOGENOM" id="CLU_024060_0_0_1"/>
<feature type="compositionally biased region" description="Polar residues" evidence="8">
    <location>
        <begin position="340"/>
        <end position="349"/>
    </location>
</feature>
<dbReference type="InterPro" id="IPR028816">
    <property type="entry name" value="Caprin"/>
</dbReference>
<feature type="region of interest" description="Disordered" evidence="8">
    <location>
        <begin position="323"/>
        <end position="351"/>
    </location>
</feature>
<dbReference type="STRING" id="7994.ENSAMXP00000005278"/>
<protein>
    <submittedName>
        <fullName evidence="11">Cell cycle associated protein 1b</fullName>
    </submittedName>
</protein>
<dbReference type="Bgee" id="ENSAMXG00000005142">
    <property type="expression patterns" value="Expressed in heart and 14 other cell types or tissues"/>
</dbReference>
<reference evidence="12" key="1">
    <citation type="submission" date="2013-03" db="EMBL/GenBank/DDBJ databases">
        <authorList>
            <person name="Jeffery W."/>
            <person name="Warren W."/>
            <person name="Wilson R.K."/>
        </authorList>
    </citation>
    <scope>NUCLEOTIDE SEQUENCE</scope>
    <source>
        <strain evidence="12">female</strain>
    </source>
</reference>
<name>W5KCG7_ASTMX</name>
<dbReference type="Ensembl" id="ENSAMXT00000048322.1">
    <property type="protein sequence ID" value="ENSAMXP00000036841.1"/>
    <property type="gene ID" value="ENSAMXG00000005142.2"/>
</dbReference>
<dbReference type="GeneTree" id="ENSGT00940000153438"/>
<dbReference type="PANTHER" id="PTHR22922:SF3">
    <property type="entry name" value="CAPRIN-1"/>
    <property type="match status" value="1"/>
</dbReference>
<dbReference type="Pfam" id="PF12287">
    <property type="entry name" value="Caprin-1_C"/>
    <property type="match status" value="1"/>
</dbReference>
<feature type="compositionally biased region" description="Polar residues" evidence="8">
    <location>
        <begin position="422"/>
        <end position="433"/>
    </location>
</feature>
<feature type="coiled-coil region" evidence="7">
    <location>
        <begin position="49"/>
        <end position="76"/>
    </location>
</feature>
<keyword evidence="6" id="KW-0652">Protein synthesis inhibitor</keyword>
<accession>W5KCG7</accession>
<comment type="subcellular location">
    <subcellularLocation>
        <location evidence="1">Cytoplasm</location>
    </subcellularLocation>
</comment>
<keyword evidence="4" id="KW-0221">Differentiation</keyword>
<keyword evidence="7" id="KW-0175">Coiled coil</keyword>
<feature type="region of interest" description="Disordered" evidence="8">
    <location>
        <begin position="517"/>
        <end position="695"/>
    </location>
</feature>
<dbReference type="AlphaFoldDB" id="W5KCG7"/>
<evidence type="ECO:0000256" key="2">
    <source>
        <dbReference type="ARBA" id="ARBA00007950"/>
    </source>
</evidence>
<feature type="compositionally biased region" description="Polar residues" evidence="8">
    <location>
        <begin position="525"/>
        <end position="577"/>
    </location>
</feature>
<evidence type="ECO:0000256" key="1">
    <source>
        <dbReference type="ARBA" id="ARBA00004496"/>
    </source>
</evidence>
<feature type="region of interest" description="Disordered" evidence="8">
    <location>
        <begin position="1"/>
        <end position="23"/>
    </location>
</feature>
<reference evidence="11" key="3">
    <citation type="submission" date="2025-05" db="UniProtKB">
        <authorList>
            <consortium name="Ensembl"/>
        </authorList>
    </citation>
    <scope>IDENTIFICATION</scope>
</reference>
<comment type="similarity">
    <text evidence="2">Belongs to the caprin family.</text>
</comment>
<reference evidence="12" key="2">
    <citation type="journal article" date="2014" name="Nat. Commun.">
        <title>The cavefish genome reveals candidate genes for eye loss.</title>
        <authorList>
            <person name="McGaugh S.E."/>
            <person name="Gross J.B."/>
            <person name="Aken B."/>
            <person name="Blin M."/>
            <person name="Borowsky R."/>
            <person name="Chalopin D."/>
            <person name="Hinaux H."/>
            <person name="Jeffery W.R."/>
            <person name="Keene A."/>
            <person name="Ma L."/>
            <person name="Minx P."/>
            <person name="Murphy D."/>
            <person name="O'Quin K.E."/>
            <person name="Retaux S."/>
            <person name="Rohner N."/>
            <person name="Searle S.M."/>
            <person name="Stahl B.A."/>
            <person name="Tabin C."/>
            <person name="Volff J.N."/>
            <person name="Yoshizawa M."/>
            <person name="Warren W.C."/>
        </authorList>
    </citation>
    <scope>NUCLEOTIDE SEQUENCE [LARGE SCALE GENOMIC DNA]</scope>
    <source>
        <strain evidence="12">female</strain>
    </source>
</reference>
<dbReference type="InterPro" id="IPR041637">
    <property type="entry name" value="Caprin-1_dimer"/>
</dbReference>
<feature type="domain" description="Cytoplasmic activation/proliferation-associated protein-1 C term" evidence="9">
    <location>
        <begin position="357"/>
        <end position="684"/>
    </location>
</feature>
<evidence type="ECO:0000256" key="6">
    <source>
        <dbReference type="ARBA" id="ARBA00023193"/>
    </source>
</evidence>
<dbReference type="Proteomes" id="UP000018467">
    <property type="component" value="Unassembled WGS sequence"/>
</dbReference>
<evidence type="ECO:0000256" key="3">
    <source>
        <dbReference type="ARBA" id="ARBA00022490"/>
    </source>
</evidence>
<dbReference type="GO" id="GO:0003723">
    <property type="term" value="F:RNA binding"/>
    <property type="evidence" value="ECO:0007669"/>
    <property type="project" value="UniProtKB-KW"/>
</dbReference>
<feature type="region of interest" description="Disordered" evidence="8">
    <location>
        <begin position="298"/>
        <end position="317"/>
    </location>
</feature>